<dbReference type="InterPro" id="IPR001792">
    <property type="entry name" value="Acylphosphatase-like_dom"/>
</dbReference>
<dbReference type="Gene3D" id="3.30.110.120">
    <property type="match status" value="1"/>
</dbReference>
<dbReference type="SUPFAM" id="SSF55821">
    <property type="entry name" value="YrdC/RibB"/>
    <property type="match status" value="1"/>
</dbReference>
<keyword evidence="6" id="KW-0862">Zinc</keyword>
<dbReference type="EMBL" id="VDLX02000012">
    <property type="protein sequence ID" value="KAB8191552.1"/>
    <property type="molecule type" value="Genomic_DNA"/>
</dbReference>
<dbReference type="PIRSF" id="PIRSF006256">
    <property type="entry name" value="CMPcnvr_hdrg_mat"/>
    <property type="match status" value="1"/>
</dbReference>
<dbReference type="InterPro" id="IPR006070">
    <property type="entry name" value="Sua5-like_dom"/>
</dbReference>
<evidence type="ECO:0000313" key="11">
    <source>
        <dbReference type="Proteomes" id="UP000312512"/>
    </source>
</evidence>
<evidence type="ECO:0000256" key="5">
    <source>
        <dbReference type="ARBA" id="ARBA00022771"/>
    </source>
</evidence>
<dbReference type="NCBIfam" id="TIGR00143">
    <property type="entry name" value="hypF"/>
    <property type="match status" value="1"/>
</dbReference>
<dbReference type="Gene3D" id="3.30.420.360">
    <property type="match status" value="1"/>
</dbReference>
<dbReference type="Pfam" id="PF01300">
    <property type="entry name" value="Sua5_yciO_yrdC"/>
    <property type="match status" value="1"/>
</dbReference>
<sequence length="766" mass="80789">MGVRVRVEGVVQGVGFRPFVHGLATRLGLAGLVGNDAQGVFVELEGGREQIGEFLARLERDAPPLASIERVTVTTGATRAGGRFLIVESDPSGTARTLVSPDIATCADCLAELADPADRRYRYPFVNCVNCGPRLTIVRAMPYDRPLTTMAGFEMCGRCLAEYHDPADRRFHAQPTCCPACGPTLRLVGADPSAGGRFGRLIRAAGEPLAGAAEVLRAGGVLAVKGIGGYHLSVLASDEKTTAELRRRKHRAGKPFAVMVAGLDEARRLCEVDEVAERLLTGPARPVVLLPRRAGAPMDGTVDSAVAGAVAPGTRHLGLMLPYTPLHHLLLDGVGAPIVLTSGNRSDEPIAYDDRDAFDRLCGVADAFLTHDRPIHLRADDSVVRPFRGRGMVLRRARGHAPRPFALPLDSPRHVLGCGAELKSTFCLAKGGHAVMSPHIGDLENYETLRSYVEGIEHFAALFGVRPEVVAHDLHPEYLSTKHALALPDVDLVPVQHHHAHIASCLADNGEAGPVIGVAFDGLGYGLDGTLWGGEFLLAGLASFERAGHLAPVPMPGGSAAIRQPWRMAAAYLDGDGDALAVARRNERWWASVTALARRGGSGAPPTSSAGRLFDAVAALIGVRDTITYEGQAAIELEQLADPGERAAYPAAVSDDLVAAGSDLVRAAAADLAAGTDPAVISARFHNGVGDVVVRCCRVLRDRAGLETVALSGGVFQNLLLLRRTVARLEEAGFRVLTHSGVPANDGGISLGQVAVAAARLQPDPL</sequence>
<dbReference type="GO" id="GO:0051604">
    <property type="term" value="P:protein maturation"/>
    <property type="evidence" value="ECO:0007669"/>
    <property type="project" value="TreeGrafter"/>
</dbReference>
<evidence type="ECO:0000256" key="6">
    <source>
        <dbReference type="ARBA" id="ARBA00022833"/>
    </source>
</evidence>
<keyword evidence="3" id="KW-0436">Ligase</keyword>
<evidence type="ECO:0000256" key="9">
    <source>
        <dbReference type="PROSITE-ProRule" id="PRU00520"/>
    </source>
</evidence>
<dbReference type="InterPro" id="IPR055128">
    <property type="entry name" value="HypF_C_2"/>
</dbReference>
<dbReference type="GO" id="GO:0003725">
    <property type="term" value="F:double-stranded RNA binding"/>
    <property type="evidence" value="ECO:0007669"/>
    <property type="project" value="InterPro"/>
</dbReference>
<dbReference type="UniPathway" id="UPA00335"/>
<comment type="caution">
    <text evidence="10">The sequence shown here is derived from an EMBL/GenBank/DDBJ whole genome shotgun (WGS) entry which is preliminary data.</text>
</comment>
<keyword evidence="4" id="KW-0479">Metal-binding</keyword>
<accession>A0A5C4W1Q7</accession>
<dbReference type="EC" id="6.2.-.-" evidence="8"/>
<keyword evidence="5" id="KW-0863">Zinc-finger</keyword>
<evidence type="ECO:0000313" key="10">
    <source>
        <dbReference type="EMBL" id="KAB8191552.1"/>
    </source>
</evidence>
<evidence type="ECO:0000256" key="2">
    <source>
        <dbReference type="ARBA" id="ARBA00008097"/>
    </source>
</evidence>
<dbReference type="Gene3D" id="3.90.870.50">
    <property type="match status" value="1"/>
</dbReference>
<feature type="active site" evidence="9">
    <location>
        <position position="17"/>
    </location>
</feature>
<dbReference type="GO" id="GO:0003998">
    <property type="term" value="F:acylphosphatase activity"/>
    <property type="evidence" value="ECO:0007669"/>
    <property type="project" value="UniProtKB-EC"/>
</dbReference>
<proteinExistence type="inferred from homology"/>
<dbReference type="Proteomes" id="UP000312512">
    <property type="component" value="Unassembled WGS sequence"/>
</dbReference>
<evidence type="ECO:0000256" key="3">
    <source>
        <dbReference type="ARBA" id="ARBA00022598"/>
    </source>
</evidence>
<comment type="catalytic activity">
    <reaction evidence="9">
        <text>an acyl phosphate + H2O = a carboxylate + phosphate + H(+)</text>
        <dbReference type="Rhea" id="RHEA:14965"/>
        <dbReference type="ChEBI" id="CHEBI:15377"/>
        <dbReference type="ChEBI" id="CHEBI:15378"/>
        <dbReference type="ChEBI" id="CHEBI:29067"/>
        <dbReference type="ChEBI" id="CHEBI:43474"/>
        <dbReference type="ChEBI" id="CHEBI:59918"/>
        <dbReference type="EC" id="3.6.1.7"/>
    </reaction>
</comment>
<dbReference type="SUPFAM" id="SSF54975">
    <property type="entry name" value="Acylphosphatase/BLUF domain-like"/>
    <property type="match status" value="1"/>
</dbReference>
<evidence type="ECO:0000256" key="7">
    <source>
        <dbReference type="ARBA" id="ARBA00048220"/>
    </source>
</evidence>
<protein>
    <recommendedName>
        <fullName evidence="8">Carbamoyltransferase</fullName>
        <ecNumber evidence="8">6.2.-.-</ecNumber>
    </recommendedName>
</protein>
<dbReference type="OrthoDB" id="9808093at2"/>
<dbReference type="Pfam" id="PF17788">
    <property type="entry name" value="HypF_C"/>
    <property type="match status" value="1"/>
</dbReference>
<dbReference type="InterPro" id="IPR036046">
    <property type="entry name" value="Acylphosphatase-like_dom_sf"/>
</dbReference>
<evidence type="ECO:0000256" key="8">
    <source>
        <dbReference type="PIRNR" id="PIRNR006256"/>
    </source>
</evidence>
<dbReference type="InterPro" id="IPR017968">
    <property type="entry name" value="Acylphosphatase_CS"/>
</dbReference>
<dbReference type="InterPro" id="IPR004421">
    <property type="entry name" value="Carbamoyltransferase_HypF"/>
</dbReference>
<reference evidence="10 11" key="1">
    <citation type="submission" date="2019-10" db="EMBL/GenBank/DDBJ databases">
        <title>Nonomuraea sp. nov., isolated from Phyllanthus amarus.</title>
        <authorList>
            <person name="Klykleung N."/>
            <person name="Tanasupawat S."/>
        </authorList>
    </citation>
    <scope>NUCLEOTIDE SEQUENCE [LARGE SCALE GENOMIC DNA]</scope>
    <source>
        <strain evidence="10 11">PA1-10</strain>
    </source>
</reference>
<keyword evidence="10" id="KW-0808">Transferase</keyword>
<dbReference type="RefSeq" id="WP_139634053.1">
    <property type="nucleotide sequence ID" value="NZ_VDLX02000012.1"/>
</dbReference>
<dbReference type="GO" id="GO:0016743">
    <property type="term" value="F:carboxyl- or carbamoyltransferase activity"/>
    <property type="evidence" value="ECO:0007669"/>
    <property type="project" value="UniProtKB-UniRule"/>
</dbReference>
<gene>
    <name evidence="10" type="primary">hypF</name>
    <name evidence="10" type="ORF">FH608_030345</name>
</gene>
<dbReference type="Pfam" id="PF07503">
    <property type="entry name" value="zf-HYPF"/>
    <property type="match status" value="2"/>
</dbReference>
<dbReference type="InterPro" id="IPR051060">
    <property type="entry name" value="Carbamoyltrans_HypF-like"/>
</dbReference>
<evidence type="ECO:0000256" key="1">
    <source>
        <dbReference type="ARBA" id="ARBA00004711"/>
    </source>
</evidence>
<dbReference type="GO" id="GO:0008270">
    <property type="term" value="F:zinc ion binding"/>
    <property type="evidence" value="ECO:0007669"/>
    <property type="project" value="UniProtKB-KW"/>
</dbReference>
<keyword evidence="9" id="KW-0378">Hydrolase</keyword>
<comment type="catalytic activity">
    <reaction evidence="7">
        <text>C-terminal L-cysteinyl-[HypE protein] + carbamoyl phosphate + ATP + H2O = C-terminal S-carboxamide-L-cysteinyl-[HypE protein] + AMP + phosphate + diphosphate + H(+)</text>
        <dbReference type="Rhea" id="RHEA:55636"/>
        <dbReference type="Rhea" id="RHEA-COMP:14247"/>
        <dbReference type="Rhea" id="RHEA-COMP:14392"/>
        <dbReference type="ChEBI" id="CHEBI:15377"/>
        <dbReference type="ChEBI" id="CHEBI:15378"/>
        <dbReference type="ChEBI" id="CHEBI:30616"/>
        <dbReference type="ChEBI" id="CHEBI:33019"/>
        <dbReference type="ChEBI" id="CHEBI:43474"/>
        <dbReference type="ChEBI" id="CHEBI:58228"/>
        <dbReference type="ChEBI" id="CHEBI:76913"/>
        <dbReference type="ChEBI" id="CHEBI:139126"/>
        <dbReference type="ChEBI" id="CHEBI:456215"/>
    </reaction>
</comment>
<dbReference type="AlphaFoldDB" id="A0A5C4W1Q7"/>
<dbReference type="InterPro" id="IPR041440">
    <property type="entry name" value="HypF_C"/>
</dbReference>
<dbReference type="PANTHER" id="PTHR42959">
    <property type="entry name" value="CARBAMOYLTRANSFERASE"/>
    <property type="match status" value="1"/>
</dbReference>
<dbReference type="PANTHER" id="PTHR42959:SF1">
    <property type="entry name" value="CARBAMOYLTRANSFERASE HYPF"/>
    <property type="match status" value="1"/>
</dbReference>
<organism evidence="10 11">
    <name type="scientific">Nonomuraea phyllanthi</name>
    <dbReference type="NCBI Taxonomy" id="2219224"/>
    <lineage>
        <taxon>Bacteria</taxon>
        <taxon>Bacillati</taxon>
        <taxon>Actinomycetota</taxon>
        <taxon>Actinomycetes</taxon>
        <taxon>Streptosporangiales</taxon>
        <taxon>Streptosporangiaceae</taxon>
        <taxon>Nonomuraea</taxon>
    </lineage>
</organism>
<comment type="similarity">
    <text evidence="2 8">Belongs to the carbamoyltransferase HypF family.</text>
</comment>
<dbReference type="InterPro" id="IPR017945">
    <property type="entry name" value="DHBP_synth_RibB-like_a/b_dom"/>
</dbReference>
<keyword evidence="11" id="KW-1185">Reference proteome</keyword>
<name>A0A5C4W1Q7_9ACTN</name>
<dbReference type="Pfam" id="PF00708">
    <property type="entry name" value="Acylphosphatase"/>
    <property type="match status" value="1"/>
</dbReference>
<dbReference type="PROSITE" id="PS51163">
    <property type="entry name" value="YRDC"/>
    <property type="match status" value="1"/>
</dbReference>
<dbReference type="PROSITE" id="PS51160">
    <property type="entry name" value="ACYLPHOSPHATASE_3"/>
    <property type="match status" value="1"/>
</dbReference>
<dbReference type="GO" id="GO:0016874">
    <property type="term" value="F:ligase activity"/>
    <property type="evidence" value="ECO:0007669"/>
    <property type="project" value="UniProtKB-UniRule"/>
</dbReference>
<feature type="active site" evidence="9">
    <location>
        <position position="35"/>
    </location>
</feature>
<dbReference type="PROSITE" id="PS00150">
    <property type="entry name" value="ACYLPHOSPHATASE_1"/>
    <property type="match status" value="1"/>
</dbReference>
<comment type="pathway">
    <text evidence="1">Protein modification; [NiFe] hydrogenase maturation.</text>
</comment>
<evidence type="ECO:0000256" key="4">
    <source>
        <dbReference type="ARBA" id="ARBA00022723"/>
    </source>
</evidence>
<dbReference type="InterPro" id="IPR011125">
    <property type="entry name" value="Znf_HypF"/>
</dbReference>
<dbReference type="Pfam" id="PF22521">
    <property type="entry name" value="HypF_C_2"/>
    <property type="match status" value="1"/>
</dbReference>
<dbReference type="Gene3D" id="3.30.420.40">
    <property type="match status" value="1"/>
</dbReference>